<gene>
    <name evidence="2" type="ORF">SAMN02745229_04130</name>
</gene>
<protein>
    <recommendedName>
        <fullName evidence="4">O-antigen ligase like membrane protein</fullName>
    </recommendedName>
</protein>
<evidence type="ECO:0008006" key="4">
    <source>
        <dbReference type="Google" id="ProtNLM"/>
    </source>
</evidence>
<feature type="transmembrane region" description="Helical" evidence="1">
    <location>
        <begin position="102"/>
        <end position="135"/>
    </location>
</feature>
<feature type="transmembrane region" description="Helical" evidence="1">
    <location>
        <begin position="239"/>
        <end position="262"/>
    </location>
</feature>
<evidence type="ECO:0000313" key="2">
    <source>
        <dbReference type="EMBL" id="SHJ12550.1"/>
    </source>
</evidence>
<sequence>MLSLILVFAGSADTMMSFSYRHIMYYSMIFNSALLVTCLMLKKRKIEWKLFKIVVVLLILVFVSMFVNADWHGYSQILVLIIAFLFVENVDYFVFWKLYDGFILVISIFSLAVIVMYMLFPTMFIFIANYLLIVIGNGDNALSFVNLGVTVVPLFSMQMGVRNYGLFREPAMFCIYVGLALGYNLYSSKISSSKSLIKILIYLVTILTTWSVTGFVAVAFLMTFYLLFYFRVMDTKEKLFWISVLLIALLLALKFEVFGYLYSRIQLHGPSEESVLSRVYSVIGGVLVAIINPFFGIGATNSWQEFDRICNLLIGRTVMWANHVTYYMASYGCIYILIFLGGVYKALKKITDNRIAIVMLVFVLLLLCGEVMTYSSLMFILMLYGYKSCYD</sequence>
<reference evidence="3" key="1">
    <citation type="submission" date="2016-11" db="EMBL/GenBank/DDBJ databases">
        <authorList>
            <person name="Varghese N."/>
            <person name="Submissions S."/>
        </authorList>
    </citation>
    <scope>NUCLEOTIDE SEQUENCE [LARGE SCALE GENOMIC DNA]</scope>
    <source>
        <strain evidence="3">DSM 3071</strain>
    </source>
</reference>
<accession>A0A1M6GRK2</accession>
<feature type="transmembrane region" description="Helical" evidence="1">
    <location>
        <begin position="171"/>
        <end position="187"/>
    </location>
</feature>
<feature type="transmembrane region" description="Helical" evidence="1">
    <location>
        <begin position="73"/>
        <end position="95"/>
    </location>
</feature>
<feature type="transmembrane region" description="Helical" evidence="1">
    <location>
        <begin position="282"/>
        <end position="303"/>
    </location>
</feature>
<feature type="transmembrane region" description="Helical" evidence="1">
    <location>
        <begin position="324"/>
        <end position="344"/>
    </location>
</feature>
<feature type="transmembrane region" description="Helical" evidence="1">
    <location>
        <begin position="356"/>
        <end position="386"/>
    </location>
</feature>
<keyword evidence="1" id="KW-0472">Membrane</keyword>
<keyword evidence="1" id="KW-0812">Transmembrane</keyword>
<dbReference type="EMBL" id="FQXK01000072">
    <property type="protein sequence ID" value="SHJ12550.1"/>
    <property type="molecule type" value="Genomic_DNA"/>
</dbReference>
<keyword evidence="1" id="KW-1133">Transmembrane helix</keyword>
<proteinExistence type="predicted"/>
<name>A0A1M6GRK2_BUTFI</name>
<feature type="transmembrane region" description="Helical" evidence="1">
    <location>
        <begin position="50"/>
        <end position="67"/>
    </location>
</feature>
<keyword evidence="3" id="KW-1185">Reference proteome</keyword>
<organism evidence="2 3">
    <name type="scientific">Butyrivibrio fibrisolvens DSM 3071</name>
    <dbReference type="NCBI Taxonomy" id="1121131"/>
    <lineage>
        <taxon>Bacteria</taxon>
        <taxon>Bacillati</taxon>
        <taxon>Bacillota</taxon>
        <taxon>Clostridia</taxon>
        <taxon>Lachnospirales</taxon>
        <taxon>Lachnospiraceae</taxon>
        <taxon>Butyrivibrio</taxon>
    </lineage>
</organism>
<feature type="transmembrane region" description="Helical" evidence="1">
    <location>
        <begin position="24"/>
        <end position="41"/>
    </location>
</feature>
<feature type="transmembrane region" description="Helical" evidence="1">
    <location>
        <begin position="199"/>
        <end position="227"/>
    </location>
</feature>
<evidence type="ECO:0000256" key="1">
    <source>
        <dbReference type="SAM" id="Phobius"/>
    </source>
</evidence>
<dbReference type="Proteomes" id="UP000184278">
    <property type="component" value="Unassembled WGS sequence"/>
</dbReference>
<dbReference type="AlphaFoldDB" id="A0A1M6GRK2"/>
<evidence type="ECO:0000313" key="3">
    <source>
        <dbReference type="Proteomes" id="UP000184278"/>
    </source>
</evidence>